<evidence type="ECO:0000313" key="9">
    <source>
        <dbReference type="EMBL" id="GAA1828660.1"/>
    </source>
</evidence>
<protein>
    <submittedName>
        <fullName evidence="9">DMT family transporter</fullName>
    </submittedName>
</protein>
<dbReference type="EMBL" id="BAAANK010000002">
    <property type="protein sequence ID" value="GAA1828660.1"/>
    <property type="molecule type" value="Genomic_DNA"/>
</dbReference>
<evidence type="ECO:0000313" key="10">
    <source>
        <dbReference type="Proteomes" id="UP001501746"/>
    </source>
</evidence>
<dbReference type="InterPro" id="IPR037185">
    <property type="entry name" value="EmrE-like"/>
</dbReference>
<dbReference type="PANTHER" id="PTHR32322:SF9">
    <property type="entry name" value="AMINO-ACID METABOLITE EFFLUX PUMP-RELATED"/>
    <property type="match status" value="1"/>
</dbReference>
<keyword evidence="3 7" id="KW-0812">Transmembrane</keyword>
<name>A0ABN2MJI9_9MICO</name>
<evidence type="ECO:0000256" key="3">
    <source>
        <dbReference type="ARBA" id="ARBA00022692"/>
    </source>
</evidence>
<evidence type="ECO:0000259" key="8">
    <source>
        <dbReference type="Pfam" id="PF00892"/>
    </source>
</evidence>
<proteinExistence type="inferred from homology"/>
<reference evidence="9 10" key="1">
    <citation type="journal article" date="2019" name="Int. J. Syst. Evol. Microbiol.">
        <title>The Global Catalogue of Microorganisms (GCM) 10K type strain sequencing project: providing services to taxonomists for standard genome sequencing and annotation.</title>
        <authorList>
            <consortium name="The Broad Institute Genomics Platform"/>
            <consortium name="The Broad Institute Genome Sequencing Center for Infectious Disease"/>
            <person name="Wu L."/>
            <person name="Ma J."/>
        </authorList>
    </citation>
    <scope>NUCLEOTIDE SEQUENCE [LARGE SCALE GENOMIC DNA]</scope>
    <source>
        <strain evidence="9 10">JCM 14323</strain>
    </source>
</reference>
<feature type="domain" description="EamA" evidence="8">
    <location>
        <begin position="50"/>
        <end position="194"/>
    </location>
</feature>
<keyword evidence="10" id="KW-1185">Reference proteome</keyword>
<feature type="transmembrane region" description="Helical" evidence="7">
    <location>
        <begin position="50"/>
        <end position="68"/>
    </location>
</feature>
<feature type="transmembrane region" description="Helical" evidence="7">
    <location>
        <begin position="80"/>
        <end position="99"/>
    </location>
</feature>
<dbReference type="InterPro" id="IPR000620">
    <property type="entry name" value="EamA_dom"/>
</dbReference>
<feature type="compositionally biased region" description="Low complexity" evidence="6">
    <location>
        <begin position="12"/>
        <end position="41"/>
    </location>
</feature>
<feature type="transmembrane region" description="Helical" evidence="7">
    <location>
        <begin position="177"/>
        <end position="199"/>
    </location>
</feature>
<feature type="transmembrane region" description="Helical" evidence="7">
    <location>
        <begin position="235"/>
        <end position="256"/>
    </location>
</feature>
<accession>A0ABN2MJI9</accession>
<organism evidence="9 10">
    <name type="scientific">Agromyces salentinus</name>
    <dbReference type="NCBI Taxonomy" id="269421"/>
    <lineage>
        <taxon>Bacteria</taxon>
        <taxon>Bacillati</taxon>
        <taxon>Actinomycetota</taxon>
        <taxon>Actinomycetes</taxon>
        <taxon>Micrococcales</taxon>
        <taxon>Microbacteriaceae</taxon>
        <taxon>Agromyces</taxon>
    </lineage>
</organism>
<feature type="domain" description="EamA" evidence="8">
    <location>
        <begin position="208"/>
        <end position="341"/>
    </location>
</feature>
<comment type="subcellular location">
    <subcellularLocation>
        <location evidence="1">Membrane</location>
        <topology evidence="1">Multi-pass membrane protein</topology>
    </subcellularLocation>
</comment>
<dbReference type="PANTHER" id="PTHR32322">
    <property type="entry name" value="INNER MEMBRANE TRANSPORTER"/>
    <property type="match status" value="1"/>
</dbReference>
<dbReference type="Pfam" id="PF00892">
    <property type="entry name" value="EamA"/>
    <property type="match status" value="2"/>
</dbReference>
<evidence type="ECO:0000256" key="6">
    <source>
        <dbReference type="SAM" id="MobiDB-lite"/>
    </source>
</evidence>
<evidence type="ECO:0000256" key="2">
    <source>
        <dbReference type="ARBA" id="ARBA00007362"/>
    </source>
</evidence>
<evidence type="ECO:0000256" key="7">
    <source>
        <dbReference type="SAM" id="Phobius"/>
    </source>
</evidence>
<keyword evidence="5 7" id="KW-0472">Membrane</keyword>
<dbReference type="SUPFAM" id="SSF103481">
    <property type="entry name" value="Multidrug resistance efflux transporter EmrE"/>
    <property type="match status" value="2"/>
</dbReference>
<comment type="similarity">
    <text evidence="2">Belongs to the EamA transporter family.</text>
</comment>
<feature type="transmembrane region" description="Helical" evidence="7">
    <location>
        <begin position="205"/>
        <end position="223"/>
    </location>
</feature>
<feature type="transmembrane region" description="Helical" evidence="7">
    <location>
        <begin position="120"/>
        <end position="142"/>
    </location>
</feature>
<dbReference type="InterPro" id="IPR050638">
    <property type="entry name" value="AA-Vitamin_Transporters"/>
</dbReference>
<keyword evidence="4 7" id="KW-1133">Transmembrane helix</keyword>
<feature type="transmembrane region" description="Helical" evidence="7">
    <location>
        <begin position="326"/>
        <end position="344"/>
    </location>
</feature>
<evidence type="ECO:0000256" key="5">
    <source>
        <dbReference type="ARBA" id="ARBA00023136"/>
    </source>
</evidence>
<dbReference type="Proteomes" id="UP001501746">
    <property type="component" value="Unassembled WGS sequence"/>
</dbReference>
<sequence length="355" mass="37434">MAGSDRAYARDVSSSTTPASGTTSPASTPVSSGGGAPAASGPRQAGNLSTLLQFIAMGLVWGASFLFMKVALDGVSFGQVAWSRTLLGALALGAIVLVMRPRVTAADGTPGPVLPRERIVWLHFLVVSLTTCVIPYLCFAWAEQYVSSSLASIYNATTPIMTALMATLVFRVERLGLGRWAGVGVGILGVVVVIGPWQYSALTGSLAGQLACLVATLCYGFTFGYQRRFLSQRPIAPATFAFLSIGVSAVVMLALTPWLALEPVELDLPVVASLLALGVLGTGLAYIWNINVLRKWGPTATSTVTYVTPLVGVALGFILLGERFSWHEPIGALLVLLGILLAQGRLRMPRRRARA</sequence>
<feature type="transmembrane region" description="Helical" evidence="7">
    <location>
        <begin position="300"/>
        <end position="320"/>
    </location>
</feature>
<feature type="region of interest" description="Disordered" evidence="6">
    <location>
        <begin position="1"/>
        <end position="41"/>
    </location>
</feature>
<gene>
    <name evidence="9" type="ORF">GCM10009750_10340</name>
</gene>
<evidence type="ECO:0000256" key="1">
    <source>
        <dbReference type="ARBA" id="ARBA00004141"/>
    </source>
</evidence>
<feature type="transmembrane region" description="Helical" evidence="7">
    <location>
        <begin position="268"/>
        <end position="288"/>
    </location>
</feature>
<feature type="transmembrane region" description="Helical" evidence="7">
    <location>
        <begin position="148"/>
        <end position="170"/>
    </location>
</feature>
<comment type="caution">
    <text evidence="9">The sequence shown here is derived from an EMBL/GenBank/DDBJ whole genome shotgun (WGS) entry which is preliminary data.</text>
</comment>
<evidence type="ECO:0000256" key="4">
    <source>
        <dbReference type="ARBA" id="ARBA00022989"/>
    </source>
</evidence>